<dbReference type="PANTHER" id="PTHR13538:SF4">
    <property type="entry name" value="N-ALPHA-ACETYLTRANSFERASE 80"/>
    <property type="match status" value="1"/>
</dbReference>
<dbReference type="EMBL" id="VDUZ01000013">
    <property type="protein sequence ID" value="TXL75740.1"/>
    <property type="molecule type" value="Genomic_DNA"/>
</dbReference>
<dbReference type="Proteomes" id="UP000321638">
    <property type="component" value="Unassembled WGS sequence"/>
</dbReference>
<accession>A0A5C8PMV0</accession>
<reference evidence="2 3" key="1">
    <citation type="submission" date="2019-06" db="EMBL/GenBank/DDBJ databases">
        <title>New taxonomy in bacterial strain CC-CFT640, isolated from vineyard.</title>
        <authorList>
            <person name="Lin S.-Y."/>
            <person name="Tsai C.-F."/>
            <person name="Young C.-C."/>
        </authorList>
    </citation>
    <scope>NUCLEOTIDE SEQUENCE [LARGE SCALE GENOMIC DNA]</scope>
    <source>
        <strain evidence="2 3">CC-CFT640</strain>
    </source>
</reference>
<dbReference type="InterPro" id="IPR016181">
    <property type="entry name" value="Acyl_CoA_acyltransferase"/>
</dbReference>
<dbReference type="GO" id="GO:1905502">
    <property type="term" value="F:acetyl-CoA binding"/>
    <property type="evidence" value="ECO:0007669"/>
    <property type="project" value="TreeGrafter"/>
</dbReference>
<evidence type="ECO:0000259" key="1">
    <source>
        <dbReference type="PROSITE" id="PS51186"/>
    </source>
</evidence>
<evidence type="ECO:0000313" key="3">
    <source>
        <dbReference type="Proteomes" id="UP000321638"/>
    </source>
</evidence>
<keyword evidence="3" id="KW-1185">Reference proteome</keyword>
<dbReference type="AlphaFoldDB" id="A0A5C8PMV0"/>
<keyword evidence="2" id="KW-0808">Transferase</keyword>
<gene>
    <name evidence="2" type="ORF">FHP25_13930</name>
</gene>
<dbReference type="CDD" id="cd04301">
    <property type="entry name" value="NAT_SF"/>
    <property type="match status" value="1"/>
</dbReference>
<evidence type="ECO:0000313" key="2">
    <source>
        <dbReference type="EMBL" id="TXL75740.1"/>
    </source>
</evidence>
<dbReference type="RefSeq" id="WP_147847544.1">
    <property type="nucleotide sequence ID" value="NZ_DATAJT010000469.1"/>
</dbReference>
<dbReference type="PANTHER" id="PTHR13538">
    <property type="entry name" value="N-ACETYLTRANSFERASE 6"/>
    <property type="match status" value="1"/>
</dbReference>
<dbReference type="SUPFAM" id="SSF55729">
    <property type="entry name" value="Acyl-CoA N-acyltransferases (Nat)"/>
    <property type="match status" value="1"/>
</dbReference>
<dbReference type="GO" id="GO:0005737">
    <property type="term" value="C:cytoplasm"/>
    <property type="evidence" value="ECO:0007669"/>
    <property type="project" value="TreeGrafter"/>
</dbReference>
<dbReference type="OrthoDB" id="9809751at2"/>
<feature type="domain" description="N-acetyltransferase" evidence="1">
    <location>
        <begin position="13"/>
        <end position="154"/>
    </location>
</feature>
<proteinExistence type="predicted"/>
<dbReference type="Gene3D" id="3.40.630.30">
    <property type="match status" value="1"/>
</dbReference>
<dbReference type="InterPro" id="IPR000182">
    <property type="entry name" value="GNAT_dom"/>
</dbReference>
<dbReference type="GO" id="GO:0008080">
    <property type="term" value="F:N-acetyltransferase activity"/>
    <property type="evidence" value="ECO:0007669"/>
    <property type="project" value="InterPro"/>
</dbReference>
<dbReference type="InterPro" id="IPR039840">
    <property type="entry name" value="NAA80"/>
</dbReference>
<name>A0A5C8PMV0_9HYPH</name>
<comment type="caution">
    <text evidence="2">The sequence shown here is derived from an EMBL/GenBank/DDBJ whole genome shotgun (WGS) entry which is preliminary data.</text>
</comment>
<protein>
    <submittedName>
        <fullName evidence="2">GNAT family N-acetyltransferase</fullName>
    </submittedName>
</protein>
<dbReference type="Pfam" id="PF00583">
    <property type="entry name" value="Acetyltransf_1"/>
    <property type="match status" value="1"/>
</dbReference>
<organism evidence="2 3">
    <name type="scientific">Vineibacter terrae</name>
    <dbReference type="NCBI Taxonomy" id="2586908"/>
    <lineage>
        <taxon>Bacteria</taxon>
        <taxon>Pseudomonadati</taxon>
        <taxon>Pseudomonadota</taxon>
        <taxon>Alphaproteobacteria</taxon>
        <taxon>Hyphomicrobiales</taxon>
        <taxon>Vineibacter</taxon>
    </lineage>
</organism>
<sequence>MDFTVCDLRQQPQFLDTVAERIWRAWWEPEGHRLDHLTDRLRDCLDDDPLPFAVVAHAAGRYIGSAVCIASDLAERPEYSPWIAAVWVDPQHRLRHVGRTLVGHAMRACFGLGFERIYLCSVPERRSFYTHQGWVPIEENVGPHAQTVYVCEAGAFGGGA</sequence>
<dbReference type="PROSITE" id="PS51186">
    <property type="entry name" value="GNAT"/>
    <property type="match status" value="1"/>
</dbReference>